<dbReference type="GO" id="GO:0003755">
    <property type="term" value="F:peptidyl-prolyl cis-trans isomerase activity"/>
    <property type="evidence" value="ECO:0007669"/>
    <property type="project" value="UniProtKB-KW"/>
</dbReference>
<dbReference type="InterPro" id="IPR023058">
    <property type="entry name" value="PPIase_PpiC_CS"/>
</dbReference>
<feature type="domain" description="PpiC" evidence="9">
    <location>
        <begin position="113"/>
        <end position="215"/>
    </location>
</feature>
<dbReference type="PANTHER" id="PTHR47245">
    <property type="entry name" value="PEPTIDYLPROLYL ISOMERASE"/>
    <property type="match status" value="1"/>
</dbReference>
<dbReference type="Pfam" id="PF00639">
    <property type="entry name" value="Rotamase"/>
    <property type="match status" value="1"/>
</dbReference>
<name>A0A239I151_9RHOB</name>
<dbReference type="PROSITE" id="PS50198">
    <property type="entry name" value="PPIC_PPIASE_2"/>
    <property type="match status" value="1"/>
</dbReference>
<evidence type="ECO:0000256" key="3">
    <source>
        <dbReference type="ARBA" id="ARBA00013194"/>
    </source>
</evidence>
<dbReference type="PANTHER" id="PTHR47245:SF2">
    <property type="entry name" value="PEPTIDYL-PROLYL CIS-TRANS ISOMERASE HP_0175-RELATED"/>
    <property type="match status" value="1"/>
</dbReference>
<gene>
    <name evidence="10" type="ORF">SAMN04488078_103841</name>
</gene>
<evidence type="ECO:0000256" key="1">
    <source>
        <dbReference type="ARBA" id="ARBA00000971"/>
    </source>
</evidence>
<evidence type="ECO:0000256" key="7">
    <source>
        <dbReference type="ARBA" id="ARBA00031484"/>
    </source>
</evidence>
<evidence type="ECO:0000256" key="4">
    <source>
        <dbReference type="ARBA" id="ARBA00018370"/>
    </source>
</evidence>
<evidence type="ECO:0000256" key="8">
    <source>
        <dbReference type="PROSITE-ProRule" id="PRU00278"/>
    </source>
</evidence>
<organism evidence="10 11">
    <name type="scientific">Antarctobacter heliothermus</name>
    <dbReference type="NCBI Taxonomy" id="74033"/>
    <lineage>
        <taxon>Bacteria</taxon>
        <taxon>Pseudomonadati</taxon>
        <taxon>Pseudomonadota</taxon>
        <taxon>Alphaproteobacteria</taxon>
        <taxon>Rhodobacterales</taxon>
        <taxon>Roseobacteraceae</taxon>
        <taxon>Antarctobacter</taxon>
    </lineage>
</organism>
<evidence type="ECO:0000256" key="6">
    <source>
        <dbReference type="ARBA" id="ARBA00030642"/>
    </source>
</evidence>
<comment type="catalytic activity">
    <reaction evidence="1">
        <text>[protein]-peptidylproline (omega=180) = [protein]-peptidylproline (omega=0)</text>
        <dbReference type="Rhea" id="RHEA:16237"/>
        <dbReference type="Rhea" id="RHEA-COMP:10747"/>
        <dbReference type="Rhea" id="RHEA-COMP:10748"/>
        <dbReference type="ChEBI" id="CHEBI:83833"/>
        <dbReference type="ChEBI" id="CHEBI:83834"/>
        <dbReference type="EC" id="5.2.1.8"/>
    </reaction>
</comment>
<dbReference type="Gene3D" id="3.10.50.40">
    <property type="match status" value="1"/>
</dbReference>
<proteinExistence type="inferred from homology"/>
<dbReference type="SUPFAM" id="SSF109998">
    <property type="entry name" value="Triger factor/SurA peptide-binding domain-like"/>
    <property type="match status" value="1"/>
</dbReference>
<dbReference type="OrthoDB" id="196786at2"/>
<evidence type="ECO:0000313" key="10">
    <source>
        <dbReference type="EMBL" id="SNS87370.1"/>
    </source>
</evidence>
<dbReference type="InterPro" id="IPR046357">
    <property type="entry name" value="PPIase_dom_sf"/>
</dbReference>
<dbReference type="InterPro" id="IPR000297">
    <property type="entry name" value="PPIase_PpiC"/>
</dbReference>
<dbReference type="AlphaFoldDB" id="A0A239I151"/>
<dbReference type="EC" id="5.2.1.8" evidence="3"/>
<evidence type="ECO:0000313" key="11">
    <source>
        <dbReference type="Proteomes" id="UP000198440"/>
    </source>
</evidence>
<reference evidence="10 11" key="1">
    <citation type="submission" date="2017-06" db="EMBL/GenBank/DDBJ databases">
        <authorList>
            <person name="Kim H.J."/>
            <person name="Triplett B.A."/>
        </authorList>
    </citation>
    <scope>NUCLEOTIDE SEQUENCE [LARGE SCALE GENOMIC DNA]</scope>
    <source>
        <strain evidence="10 11">DSM 11445</strain>
    </source>
</reference>
<evidence type="ECO:0000256" key="2">
    <source>
        <dbReference type="ARBA" id="ARBA00007656"/>
    </source>
</evidence>
<keyword evidence="8 10" id="KW-0413">Isomerase</keyword>
<dbReference type="EMBL" id="FZON01000038">
    <property type="protein sequence ID" value="SNS87370.1"/>
    <property type="molecule type" value="Genomic_DNA"/>
</dbReference>
<dbReference type="SUPFAM" id="SSF54534">
    <property type="entry name" value="FKBP-like"/>
    <property type="match status" value="1"/>
</dbReference>
<comment type="similarity">
    <text evidence="2">Belongs to the PpiC/parvulin rotamase family.</text>
</comment>
<dbReference type="InterPro" id="IPR027304">
    <property type="entry name" value="Trigger_fact/SurA_dom_sf"/>
</dbReference>
<sequence>MNAALFPDLVVNGEHVPHAMVAAETQNQTAPEGKPGIAWRKAANAVAIRILLLQEARSRAIAVDQQEVGPGRFETEEEALIRGLLEQAILASPPDDADVRAEWAKDPSRFRTPPLWEVSHILCACDPRDEEARDKALVRAKTILSAALDDPKSFAWLATKESDCGSKGAGGALGQLGPNDTVPEFEAELRQLAEGQISPEPVLTRHGYHILRMDAVAPGQILPFEAVRDKIAEAMEKAAWARQSRQFVSDLVAASEIEGADFKMV</sequence>
<evidence type="ECO:0000256" key="5">
    <source>
        <dbReference type="ARBA" id="ARBA00023110"/>
    </source>
</evidence>
<keyword evidence="5 8" id="KW-0697">Rotamase</keyword>
<accession>A0A239I151</accession>
<dbReference type="PROSITE" id="PS01096">
    <property type="entry name" value="PPIC_PPIASE_1"/>
    <property type="match status" value="1"/>
</dbReference>
<dbReference type="Proteomes" id="UP000198440">
    <property type="component" value="Unassembled WGS sequence"/>
</dbReference>
<evidence type="ECO:0000259" key="9">
    <source>
        <dbReference type="PROSITE" id="PS50198"/>
    </source>
</evidence>
<dbReference type="RefSeq" id="WP_089279121.1">
    <property type="nucleotide sequence ID" value="NZ_FZON01000038.1"/>
</dbReference>
<protein>
    <recommendedName>
        <fullName evidence="4">Parvulin-like PPIase</fullName>
        <ecNumber evidence="3">5.2.1.8</ecNumber>
    </recommendedName>
    <alternativeName>
        <fullName evidence="6">Peptidyl-prolyl cis-trans isomerase plp</fullName>
    </alternativeName>
    <alternativeName>
        <fullName evidence="7">Rotamase plp</fullName>
    </alternativeName>
</protein>
<dbReference type="InterPro" id="IPR050245">
    <property type="entry name" value="PrsA_foldase"/>
</dbReference>